<accession>A0AAV2E4B3</accession>
<evidence type="ECO:0000256" key="3">
    <source>
        <dbReference type="ARBA" id="ARBA00022471"/>
    </source>
</evidence>
<keyword evidence="5" id="KW-0732">Signal</keyword>
<dbReference type="EMBL" id="OZ034817">
    <property type="protein sequence ID" value="CAL1380512.1"/>
    <property type="molecule type" value="Genomic_DNA"/>
</dbReference>
<reference evidence="6 7" key="1">
    <citation type="submission" date="2024-04" db="EMBL/GenBank/DDBJ databases">
        <authorList>
            <person name="Fracassetti M."/>
        </authorList>
    </citation>
    <scope>NUCLEOTIDE SEQUENCE [LARGE SCALE GENOMIC DNA]</scope>
</reference>
<keyword evidence="7" id="KW-1185">Reference proteome</keyword>
<dbReference type="Proteomes" id="UP001497516">
    <property type="component" value="Chromosome 4"/>
</dbReference>
<dbReference type="GO" id="GO:0060320">
    <property type="term" value="P:rejection of self pollen"/>
    <property type="evidence" value="ECO:0007669"/>
    <property type="project" value="UniProtKB-KW"/>
</dbReference>
<evidence type="ECO:0000313" key="7">
    <source>
        <dbReference type="Proteomes" id="UP001497516"/>
    </source>
</evidence>
<keyword evidence="3" id="KW-0713">Self-incompatibility</keyword>
<name>A0AAV2E4B3_9ROSI</name>
<dbReference type="InterPro" id="IPR010264">
    <property type="entry name" value="Self-incomp_S1"/>
</dbReference>
<dbReference type="Pfam" id="PF05938">
    <property type="entry name" value="Self-incomp_S1"/>
    <property type="match status" value="1"/>
</dbReference>
<evidence type="ECO:0000313" key="6">
    <source>
        <dbReference type="EMBL" id="CAL1380512.1"/>
    </source>
</evidence>
<evidence type="ECO:0000256" key="5">
    <source>
        <dbReference type="ARBA" id="ARBA00022729"/>
    </source>
</evidence>
<gene>
    <name evidence="6" type="ORF">LTRI10_LOCUS21950</name>
</gene>
<comment type="similarity">
    <text evidence="2">Belongs to the plant self-incompatibility (S1) protein family.</text>
</comment>
<evidence type="ECO:0008006" key="8">
    <source>
        <dbReference type="Google" id="ProtNLM"/>
    </source>
</evidence>
<protein>
    <recommendedName>
        <fullName evidence="8">S-protein homolog</fullName>
    </recommendedName>
</protein>
<evidence type="ECO:0000256" key="2">
    <source>
        <dbReference type="ARBA" id="ARBA00005581"/>
    </source>
</evidence>
<keyword evidence="4" id="KW-0964">Secreted</keyword>
<dbReference type="AlphaFoldDB" id="A0AAV2E4B3"/>
<sequence>MQHKDTHPVLHCMSGDDNLRGRAVEANATYEFTFGMTLDTLFWCKAAFRDRRLSYVAFGQVNVKHFDVSDGGVDGVDAYSGDRVHICDWN</sequence>
<dbReference type="GO" id="GO:0005576">
    <property type="term" value="C:extracellular region"/>
    <property type="evidence" value="ECO:0007669"/>
    <property type="project" value="UniProtKB-SubCell"/>
</dbReference>
<evidence type="ECO:0000256" key="1">
    <source>
        <dbReference type="ARBA" id="ARBA00004613"/>
    </source>
</evidence>
<evidence type="ECO:0000256" key="4">
    <source>
        <dbReference type="ARBA" id="ARBA00022525"/>
    </source>
</evidence>
<organism evidence="6 7">
    <name type="scientific">Linum trigynum</name>
    <dbReference type="NCBI Taxonomy" id="586398"/>
    <lineage>
        <taxon>Eukaryota</taxon>
        <taxon>Viridiplantae</taxon>
        <taxon>Streptophyta</taxon>
        <taxon>Embryophyta</taxon>
        <taxon>Tracheophyta</taxon>
        <taxon>Spermatophyta</taxon>
        <taxon>Magnoliopsida</taxon>
        <taxon>eudicotyledons</taxon>
        <taxon>Gunneridae</taxon>
        <taxon>Pentapetalae</taxon>
        <taxon>rosids</taxon>
        <taxon>fabids</taxon>
        <taxon>Malpighiales</taxon>
        <taxon>Linaceae</taxon>
        <taxon>Linum</taxon>
    </lineage>
</organism>
<proteinExistence type="inferred from homology"/>
<comment type="subcellular location">
    <subcellularLocation>
        <location evidence="1">Secreted</location>
    </subcellularLocation>
</comment>